<gene>
    <name evidence="2" type="ORF">EW145_g1359</name>
</gene>
<name>A0A4S4LGM6_9AGAM</name>
<protein>
    <submittedName>
        <fullName evidence="2">Uncharacterized protein</fullName>
    </submittedName>
</protein>
<evidence type="ECO:0000313" key="2">
    <source>
        <dbReference type="EMBL" id="THH10398.1"/>
    </source>
</evidence>
<reference evidence="2 3" key="1">
    <citation type="submission" date="2019-02" db="EMBL/GenBank/DDBJ databases">
        <title>Genome sequencing of the rare red list fungi Phellinidium pouzarii.</title>
        <authorList>
            <person name="Buettner E."/>
            <person name="Kellner H."/>
        </authorList>
    </citation>
    <scope>NUCLEOTIDE SEQUENCE [LARGE SCALE GENOMIC DNA]</scope>
    <source>
        <strain evidence="2 3">DSM 108285</strain>
    </source>
</reference>
<dbReference type="Proteomes" id="UP000308199">
    <property type="component" value="Unassembled WGS sequence"/>
</dbReference>
<feature type="region of interest" description="Disordered" evidence="1">
    <location>
        <begin position="616"/>
        <end position="640"/>
    </location>
</feature>
<dbReference type="AlphaFoldDB" id="A0A4S4LGM6"/>
<dbReference type="EMBL" id="SGPK01000037">
    <property type="protein sequence ID" value="THH10398.1"/>
    <property type="molecule type" value="Genomic_DNA"/>
</dbReference>
<evidence type="ECO:0000256" key="1">
    <source>
        <dbReference type="SAM" id="MobiDB-lite"/>
    </source>
</evidence>
<sequence length="706" mass="81266">MDKISQGRQERALRHAPRRDNYRRNILLSFHPRHYTHQKGMDDILCFHLQKHLRVPDALQVNRLFSMLTKNPIVWKRFIPLIPNIQQSLAPLPPTKKFDYRNMSGRDIETIVSRAVSYDEMWKRPSIKPWSWYYTLPFHRIEDMALLPGGHFLVTSVHTLHRTYYIIIWALDHPWSQKPLPILFRETEVKAYALVAKYMTLGGQKGICTAFLRKKHKIIGDTRDIPENFEMGGEADVEDPCMPIKYECTTLFVSLSCIEELTNRQVEPGSDAFRGSIKRAAMGLDGNKLWHTVSRIRTGTQLGVVTLDVIDGDPYVCVLKRPNSIVFERLDDSQLRSDAAQTAPDARGNIRPGAHNSERAVLTCGPNTMHPTSTYHIWNFRVLPDTNQVFVFRHIEKIPKEMVDYNLAEMYEIPPKGSFHKGYSQQTLFLTDFKCSNVQISDVQRLFPLEGDESLNSSLLAKRAPPPLSIYLRAPDGLEYITFLPIEQPPPFPFVPNQSSEGKKAQNVRRSRYAYEVSHSWYNYYLSTKAAMAKDEDELDEDYEEHEKVHQIMRIIPGSHRALAYEIPYGFRSVAPPIKVCYGFQNIEMEREGFPRNETTNAEEDETINVEEAEVEQALSEDAASPPKTPPRTCPSIDFPMRESKRRSNLARMELPEEVQEQLKHGVTALCFDEETGRLVFATKNDLRLHIIDFSSMRSKGIVTLL</sequence>
<comment type="caution">
    <text evidence="2">The sequence shown here is derived from an EMBL/GenBank/DDBJ whole genome shotgun (WGS) entry which is preliminary data.</text>
</comment>
<dbReference type="OrthoDB" id="3219396at2759"/>
<accession>A0A4S4LGM6</accession>
<organism evidence="2 3">
    <name type="scientific">Phellinidium pouzarii</name>
    <dbReference type="NCBI Taxonomy" id="167371"/>
    <lineage>
        <taxon>Eukaryota</taxon>
        <taxon>Fungi</taxon>
        <taxon>Dikarya</taxon>
        <taxon>Basidiomycota</taxon>
        <taxon>Agaricomycotina</taxon>
        <taxon>Agaricomycetes</taxon>
        <taxon>Hymenochaetales</taxon>
        <taxon>Hymenochaetaceae</taxon>
        <taxon>Phellinidium</taxon>
    </lineage>
</organism>
<evidence type="ECO:0000313" key="3">
    <source>
        <dbReference type="Proteomes" id="UP000308199"/>
    </source>
</evidence>
<proteinExistence type="predicted"/>
<keyword evidence="3" id="KW-1185">Reference proteome</keyword>